<evidence type="ECO:0000313" key="3">
    <source>
        <dbReference type="Proteomes" id="UP000654913"/>
    </source>
</evidence>
<reference evidence="2" key="2">
    <citation type="submission" date="2021-02" db="EMBL/GenBank/DDBJ databases">
        <title>Aspergillus puulaauensis MK2 genome sequence.</title>
        <authorList>
            <person name="Futagami T."/>
            <person name="Mori K."/>
            <person name="Kadooka C."/>
            <person name="Tanaka T."/>
        </authorList>
    </citation>
    <scope>NUCLEOTIDE SEQUENCE</scope>
    <source>
        <strain evidence="2">MK2</strain>
    </source>
</reference>
<protein>
    <submittedName>
        <fullName evidence="2">Uncharacterized protein</fullName>
    </submittedName>
</protein>
<gene>
    <name evidence="2" type="ORF">APUU_31244A</name>
</gene>
<evidence type="ECO:0000256" key="1">
    <source>
        <dbReference type="SAM" id="MobiDB-lite"/>
    </source>
</evidence>
<sequence>MYIEGDGFIERTVRELEFSGLWASIQELAVNYVYGSFIKPNAVLRLLESAKQLQGLSFGQHKPRYWDGFMSSAISTPLAFQLRSLTIHGQMFAQDPAEPRLKDFIYRQRDTLETVRFADVHLSSLGSRSIYSATTPRRQEDQRSVGAESMPEAPNAVRE</sequence>
<dbReference type="EMBL" id="AP024445">
    <property type="protein sequence ID" value="BCS23019.1"/>
    <property type="molecule type" value="Genomic_DNA"/>
</dbReference>
<dbReference type="Proteomes" id="UP000654913">
    <property type="component" value="Chromosome 3"/>
</dbReference>
<dbReference type="KEGG" id="apuu:APUU_31244A"/>
<dbReference type="GeneID" id="64973024"/>
<dbReference type="RefSeq" id="XP_041555213.1">
    <property type="nucleotide sequence ID" value="XM_041702426.1"/>
</dbReference>
<evidence type="ECO:0000313" key="2">
    <source>
        <dbReference type="EMBL" id="BCS23019.1"/>
    </source>
</evidence>
<proteinExistence type="predicted"/>
<feature type="region of interest" description="Disordered" evidence="1">
    <location>
        <begin position="131"/>
        <end position="159"/>
    </location>
</feature>
<dbReference type="AlphaFoldDB" id="A0A7R8AKM8"/>
<accession>A0A7R8AKM8</accession>
<reference evidence="2" key="1">
    <citation type="submission" date="2021-01" db="EMBL/GenBank/DDBJ databases">
        <authorList>
            <consortium name="Aspergillus puulaauensis MK2 genome sequencing consortium"/>
            <person name="Kazuki M."/>
            <person name="Futagami T."/>
        </authorList>
    </citation>
    <scope>NUCLEOTIDE SEQUENCE</scope>
    <source>
        <strain evidence="2">MK2</strain>
    </source>
</reference>
<keyword evidence="3" id="KW-1185">Reference proteome</keyword>
<name>A0A7R8AKM8_9EURO</name>
<organism evidence="2 3">
    <name type="scientific">Aspergillus puulaauensis</name>
    <dbReference type="NCBI Taxonomy" id="1220207"/>
    <lineage>
        <taxon>Eukaryota</taxon>
        <taxon>Fungi</taxon>
        <taxon>Dikarya</taxon>
        <taxon>Ascomycota</taxon>
        <taxon>Pezizomycotina</taxon>
        <taxon>Eurotiomycetes</taxon>
        <taxon>Eurotiomycetidae</taxon>
        <taxon>Eurotiales</taxon>
        <taxon>Aspergillaceae</taxon>
        <taxon>Aspergillus</taxon>
    </lineage>
</organism>